<protein>
    <submittedName>
        <fullName evidence="1">Uncharacterized protein</fullName>
    </submittedName>
</protein>
<sequence>ERKRFGFGSPDLLRPSCFRSSGCRLWEEEISPVLLRRLLFPGSVCFAFSWSFSRLCPIKALCASFAQLTLESRSCDSIDVDLTTLVVLTVVGFQAVKEDELDAVLNLFSGSFDGSRGDLEIVSMKLSVEESRRNRWVRWSQTPACSGETIGGFVFAGDVFSVSVTVM</sequence>
<name>A0ABQ7XV97_BRANA</name>
<feature type="non-terminal residue" evidence="1">
    <location>
        <position position="1"/>
    </location>
</feature>
<dbReference type="Proteomes" id="UP000824890">
    <property type="component" value="Unassembled WGS sequence"/>
</dbReference>
<reference evidence="1 2" key="1">
    <citation type="submission" date="2021-05" db="EMBL/GenBank/DDBJ databases">
        <title>Genome Assembly of Synthetic Allotetraploid Brassica napus Reveals Homoeologous Exchanges between Subgenomes.</title>
        <authorList>
            <person name="Davis J.T."/>
        </authorList>
    </citation>
    <scope>NUCLEOTIDE SEQUENCE [LARGE SCALE GENOMIC DNA]</scope>
    <source>
        <strain evidence="2">cv. Da-Ae</strain>
        <tissue evidence="1">Seedling</tissue>
    </source>
</reference>
<proteinExistence type="predicted"/>
<gene>
    <name evidence="1" type="ORF">HID58_088141</name>
</gene>
<keyword evidence="2" id="KW-1185">Reference proteome</keyword>
<accession>A0ABQ7XV97</accession>
<organism evidence="1 2">
    <name type="scientific">Brassica napus</name>
    <name type="common">Rape</name>
    <dbReference type="NCBI Taxonomy" id="3708"/>
    <lineage>
        <taxon>Eukaryota</taxon>
        <taxon>Viridiplantae</taxon>
        <taxon>Streptophyta</taxon>
        <taxon>Embryophyta</taxon>
        <taxon>Tracheophyta</taxon>
        <taxon>Spermatophyta</taxon>
        <taxon>Magnoliopsida</taxon>
        <taxon>eudicotyledons</taxon>
        <taxon>Gunneridae</taxon>
        <taxon>Pentapetalae</taxon>
        <taxon>rosids</taxon>
        <taxon>malvids</taxon>
        <taxon>Brassicales</taxon>
        <taxon>Brassicaceae</taxon>
        <taxon>Brassiceae</taxon>
        <taxon>Brassica</taxon>
    </lineage>
</organism>
<dbReference type="EMBL" id="JAGKQM010000019">
    <property type="protein sequence ID" value="KAH0859880.1"/>
    <property type="molecule type" value="Genomic_DNA"/>
</dbReference>
<comment type="caution">
    <text evidence="1">The sequence shown here is derived from an EMBL/GenBank/DDBJ whole genome shotgun (WGS) entry which is preliminary data.</text>
</comment>
<evidence type="ECO:0000313" key="2">
    <source>
        <dbReference type="Proteomes" id="UP000824890"/>
    </source>
</evidence>
<evidence type="ECO:0000313" key="1">
    <source>
        <dbReference type="EMBL" id="KAH0859880.1"/>
    </source>
</evidence>